<evidence type="ECO:0000256" key="4">
    <source>
        <dbReference type="ARBA" id="ARBA00023157"/>
    </source>
</evidence>
<dbReference type="Proteomes" id="UP000299102">
    <property type="component" value="Unassembled WGS sequence"/>
</dbReference>
<dbReference type="GO" id="GO:0005524">
    <property type="term" value="F:ATP binding"/>
    <property type="evidence" value="ECO:0007669"/>
    <property type="project" value="UniProtKB-KW"/>
</dbReference>
<feature type="binding site" evidence="7">
    <location>
        <position position="145"/>
    </location>
    <ligand>
        <name>ATP</name>
        <dbReference type="ChEBI" id="CHEBI:30616"/>
    </ligand>
</feature>
<dbReference type="EMBL" id="BGZK01000334">
    <property type="protein sequence ID" value="GBP37481.1"/>
    <property type="molecule type" value="Genomic_DNA"/>
</dbReference>
<protein>
    <submittedName>
        <fullName evidence="10">Glycosaminoglycan xylosylkinase homolog</fullName>
    </submittedName>
</protein>
<feature type="domain" description="FAM20 C-terminal" evidence="9">
    <location>
        <begin position="127"/>
        <end position="182"/>
    </location>
</feature>
<keyword evidence="8" id="KW-0479">Metal-binding</keyword>
<dbReference type="GO" id="GO:0016301">
    <property type="term" value="F:kinase activity"/>
    <property type="evidence" value="ECO:0007669"/>
    <property type="project" value="UniProtKB-KW"/>
</dbReference>
<name>A0A4C1VGA0_EUMVA</name>
<feature type="binding site" evidence="7">
    <location>
        <position position="135"/>
    </location>
    <ligand>
        <name>ATP</name>
        <dbReference type="ChEBI" id="CHEBI:30616"/>
    </ligand>
</feature>
<evidence type="ECO:0000256" key="2">
    <source>
        <dbReference type="ARBA" id="ARBA00006557"/>
    </source>
</evidence>
<reference evidence="10 11" key="1">
    <citation type="journal article" date="2019" name="Commun. Biol.">
        <title>The bagworm genome reveals a unique fibroin gene that provides high tensile strength.</title>
        <authorList>
            <person name="Kono N."/>
            <person name="Nakamura H."/>
            <person name="Ohtoshi R."/>
            <person name="Tomita M."/>
            <person name="Numata K."/>
            <person name="Arakawa K."/>
        </authorList>
    </citation>
    <scope>NUCLEOTIDE SEQUENCE [LARGE SCALE GENOMIC DNA]</scope>
</reference>
<evidence type="ECO:0000256" key="3">
    <source>
        <dbReference type="ARBA" id="ARBA00023034"/>
    </source>
</evidence>
<dbReference type="InterPro" id="IPR009581">
    <property type="entry name" value="FAM20_C"/>
</dbReference>
<feature type="binding site" evidence="8">
    <location>
        <position position="145"/>
    </location>
    <ligand>
        <name>Mn(2+)</name>
        <dbReference type="ChEBI" id="CHEBI:29035"/>
    </ligand>
</feature>
<evidence type="ECO:0000313" key="11">
    <source>
        <dbReference type="Proteomes" id="UP000299102"/>
    </source>
</evidence>
<accession>A0A4C1VGA0</accession>
<evidence type="ECO:0000259" key="9">
    <source>
        <dbReference type="Pfam" id="PF06702"/>
    </source>
</evidence>
<keyword evidence="11" id="KW-1185">Reference proteome</keyword>
<keyword evidence="7" id="KW-0067">ATP-binding</keyword>
<evidence type="ECO:0000313" key="10">
    <source>
        <dbReference type="EMBL" id="GBP37481.1"/>
    </source>
</evidence>
<gene>
    <name evidence="10" type="ORF">EVAR_79414_1</name>
</gene>
<keyword evidence="8" id="KW-0464">Manganese</keyword>
<dbReference type="GO" id="GO:0005794">
    <property type="term" value="C:Golgi apparatus"/>
    <property type="evidence" value="ECO:0007669"/>
    <property type="project" value="UniProtKB-SubCell"/>
</dbReference>
<dbReference type="OrthoDB" id="8583677at2759"/>
<keyword evidence="7" id="KW-0547">Nucleotide-binding</keyword>
<feature type="active site" evidence="6">
    <location>
        <position position="130"/>
    </location>
</feature>
<keyword evidence="3" id="KW-0333">Golgi apparatus</keyword>
<evidence type="ECO:0000256" key="1">
    <source>
        <dbReference type="ARBA" id="ARBA00004555"/>
    </source>
</evidence>
<comment type="caution">
    <text evidence="10">The sequence shown here is derived from an EMBL/GenBank/DDBJ whole genome shotgun (WGS) entry which is preliminary data.</text>
</comment>
<dbReference type="AlphaFoldDB" id="A0A4C1VGA0"/>
<dbReference type="STRING" id="151549.A0A4C1VGA0"/>
<dbReference type="PANTHER" id="PTHR12450">
    <property type="entry name" value="DENTIN MATRIX PROTEIN 4 PROTEIN FAM20"/>
    <property type="match status" value="1"/>
</dbReference>
<evidence type="ECO:0000256" key="5">
    <source>
        <dbReference type="ARBA" id="ARBA00023180"/>
    </source>
</evidence>
<dbReference type="GO" id="GO:0046872">
    <property type="term" value="F:metal ion binding"/>
    <property type="evidence" value="ECO:0007669"/>
    <property type="project" value="UniProtKB-KW"/>
</dbReference>
<keyword evidence="5" id="KW-0325">Glycoprotein</keyword>
<comment type="similarity">
    <text evidence="2">Belongs to the FAM20 family.</text>
</comment>
<dbReference type="Pfam" id="PF06702">
    <property type="entry name" value="Fam20C"/>
    <property type="match status" value="1"/>
</dbReference>
<comment type="subcellular location">
    <subcellularLocation>
        <location evidence="1">Golgi apparatus</location>
    </subcellularLocation>
</comment>
<dbReference type="InterPro" id="IPR024869">
    <property type="entry name" value="FAM20"/>
</dbReference>
<dbReference type="PANTHER" id="PTHR12450:SF14">
    <property type="entry name" value="GLYCOSAMINOGLYCAN XYLOSYLKINASE"/>
    <property type="match status" value="1"/>
</dbReference>
<organism evidence="10 11">
    <name type="scientific">Eumeta variegata</name>
    <name type="common">Bagworm moth</name>
    <name type="synonym">Eumeta japonica</name>
    <dbReference type="NCBI Taxonomy" id="151549"/>
    <lineage>
        <taxon>Eukaryota</taxon>
        <taxon>Metazoa</taxon>
        <taxon>Ecdysozoa</taxon>
        <taxon>Arthropoda</taxon>
        <taxon>Hexapoda</taxon>
        <taxon>Insecta</taxon>
        <taxon>Pterygota</taxon>
        <taxon>Neoptera</taxon>
        <taxon>Endopterygota</taxon>
        <taxon>Lepidoptera</taxon>
        <taxon>Glossata</taxon>
        <taxon>Ditrysia</taxon>
        <taxon>Tineoidea</taxon>
        <taxon>Psychidae</taxon>
        <taxon>Oiketicinae</taxon>
        <taxon>Eumeta</taxon>
    </lineage>
</organism>
<evidence type="ECO:0000256" key="6">
    <source>
        <dbReference type="PIRSR" id="PIRSR624869-1"/>
    </source>
</evidence>
<comment type="cofactor">
    <cofactor evidence="8">
        <name>Mn(2+)</name>
        <dbReference type="ChEBI" id="CHEBI:29035"/>
    </cofactor>
</comment>
<keyword evidence="4" id="KW-1015">Disulfide bond</keyword>
<evidence type="ECO:0000256" key="7">
    <source>
        <dbReference type="PIRSR" id="PIRSR624869-2"/>
    </source>
</evidence>
<keyword evidence="10" id="KW-0418">Kinase</keyword>
<dbReference type="GO" id="GO:0016773">
    <property type="term" value="F:phosphotransferase activity, alcohol group as acceptor"/>
    <property type="evidence" value="ECO:0007669"/>
    <property type="project" value="TreeGrafter"/>
</dbReference>
<sequence length="219" mass="24503">MLGRKSKLSRRNKRTIYKMYIRTVMKYASPVFAHAAPKALHSNTTGRREGNQPVTVSCDILCRDDSLQASSITHVTRRRHSHVPSGRTRRNFLVGFSPTLPTGTGARVCRIDIFYLLLAARGKQKKKNGDRHHYEVYKGKILLFDNGKGLSNPWVDELDILAPLYQCCLARSSVTSTRASVAGAGMRIDRRCAVLRMVAVPRCTGPIRPDLSRAPLVSR</sequence>
<evidence type="ECO:0000256" key="8">
    <source>
        <dbReference type="PIRSR" id="PIRSR624869-3"/>
    </source>
</evidence>
<proteinExistence type="inferred from homology"/>
<keyword evidence="10" id="KW-0808">Transferase</keyword>